<keyword evidence="7" id="KW-0539">Nucleus</keyword>
<dbReference type="STRING" id="1882483.A0A317XQ53"/>
<dbReference type="PANTHER" id="PTHR12707">
    <property type="entry name" value="PINN"/>
    <property type="match status" value="1"/>
</dbReference>
<evidence type="ECO:0000313" key="10">
    <source>
        <dbReference type="EMBL" id="PWZ00020.1"/>
    </source>
</evidence>
<name>A0A317XQ53_9BASI</name>
<reference evidence="10 11" key="1">
    <citation type="journal article" date="2018" name="Mol. Biol. Evol.">
        <title>Broad Genomic Sampling Reveals a Smut Pathogenic Ancestry of the Fungal Clade Ustilaginomycotina.</title>
        <authorList>
            <person name="Kijpornyongpan T."/>
            <person name="Mondo S.J."/>
            <person name="Barry K."/>
            <person name="Sandor L."/>
            <person name="Lee J."/>
            <person name="Lipzen A."/>
            <person name="Pangilinan J."/>
            <person name="LaButti K."/>
            <person name="Hainaut M."/>
            <person name="Henrissat B."/>
            <person name="Grigoriev I.V."/>
            <person name="Spatafora J.W."/>
            <person name="Aime M.C."/>
        </authorList>
    </citation>
    <scope>NUCLEOTIDE SEQUENCE [LARGE SCALE GENOMIC DNA]</scope>
    <source>
        <strain evidence="10 11">MCA 3645</strain>
    </source>
</reference>
<evidence type="ECO:0000256" key="2">
    <source>
        <dbReference type="ARBA" id="ARBA00010386"/>
    </source>
</evidence>
<feature type="domain" description="Pinin/SDK/MemA protein" evidence="9">
    <location>
        <begin position="97"/>
        <end position="195"/>
    </location>
</feature>
<dbReference type="InterPro" id="IPR006786">
    <property type="entry name" value="Pinin_SDK_MemA"/>
</dbReference>
<dbReference type="InParanoid" id="A0A317XQ53"/>
<feature type="region of interest" description="Disordered" evidence="8">
    <location>
        <begin position="288"/>
        <end position="315"/>
    </location>
</feature>
<evidence type="ECO:0000256" key="8">
    <source>
        <dbReference type="SAM" id="MobiDB-lite"/>
    </source>
</evidence>
<dbReference type="InterPro" id="IPR039853">
    <property type="entry name" value="Pinin"/>
</dbReference>
<feature type="compositionally biased region" description="Basic and acidic residues" evidence="8">
    <location>
        <begin position="85"/>
        <end position="100"/>
    </location>
</feature>
<evidence type="ECO:0000256" key="5">
    <source>
        <dbReference type="ARBA" id="ARBA00023163"/>
    </source>
</evidence>
<evidence type="ECO:0000256" key="1">
    <source>
        <dbReference type="ARBA" id="ARBA00004123"/>
    </source>
</evidence>
<feature type="compositionally biased region" description="Basic and acidic residues" evidence="8">
    <location>
        <begin position="306"/>
        <end position="315"/>
    </location>
</feature>
<dbReference type="PANTHER" id="PTHR12707:SF0">
    <property type="entry name" value="PININ"/>
    <property type="match status" value="1"/>
</dbReference>
<gene>
    <name evidence="10" type="ORF">BCV70DRAFT_161341</name>
</gene>
<dbReference type="Proteomes" id="UP000246740">
    <property type="component" value="Unassembled WGS sequence"/>
</dbReference>
<keyword evidence="6" id="KW-0508">mRNA splicing</keyword>
<evidence type="ECO:0000256" key="4">
    <source>
        <dbReference type="ARBA" id="ARBA00023015"/>
    </source>
</evidence>
<evidence type="ECO:0000256" key="6">
    <source>
        <dbReference type="ARBA" id="ARBA00023187"/>
    </source>
</evidence>
<keyword evidence="4" id="KW-0805">Transcription regulation</keyword>
<feature type="region of interest" description="Disordered" evidence="8">
    <location>
        <begin position="1"/>
        <end position="133"/>
    </location>
</feature>
<feature type="compositionally biased region" description="Low complexity" evidence="8">
    <location>
        <begin position="291"/>
        <end position="304"/>
    </location>
</feature>
<comment type="similarity">
    <text evidence="2">Belongs to the pinin family.</text>
</comment>
<proteinExistence type="inferred from homology"/>
<keyword evidence="5" id="KW-0804">Transcription</keyword>
<dbReference type="EMBL" id="KZ819193">
    <property type="protein sequence ID" value="PWZ00020.1"/>
    <property type="molecule type" value="Genomic_DNA"/>
</dbReference>
<organism evidence="10 11">
    <name type="scientific">Testicularia cyperi</name>
    <dbReference type="NCBI Taxonomy" id="1882483"/>
    <lineage>
        <taxon>Eukaryota</taxon>
        <taxon>Fungi</taxon>
        <taxon>Dikarya</taxon>
        <taxon>Basidiomycota</taxon>
        <taxon>Ustilaginomycotina</taxon>
        <taxon>Ustilaginomycetes</taxon>
        <taxon>Ustilaginales</taxon>
        <taxon>Anthracoideaceae</taxon>
        <taxon>Testicularia</taxon>
    </lineage>
</organism>
<dbReference type="Pfam" id="PF04696">
    <property type="entry name" value="Pinin_SDK_memA"/>
    <property type="match status" value="1"/>
</dbReference>
<protein>
    <recommendedName>
        <fullName evidence="9">Pinin/SDK/MemA protein domain-containing protein</fullName>
    </recommendedName>
</protein>
<dbReference type="OrthoDB" id="330772at2759"/>
<dbReference type="GO" id="GO:0008380">
    <property type="term" value="P:RNA splicing"/>
    <property type="evidence" value="ECO:0007669"/>
    <property type="project" value="UniProtKB-KW"/>
</dbReference>
<feature type="compositionally biased region" description="Polar residues" evidence="8">
    <location>
        <begin position="69"/>
        <end position="81"/>
    </location>
</feature>
<keyword evidence="3" id="KW-0507">mRNA processing</keyword>
<evidence type="ECO:0000256" key="7">
    <source>
        <dbReference type="ARBA" id="ARBA00023242"/>
    </source>
</evidence>
<dbReference type="AlphaFoldDB" id="A0A317XQ53"/>
<dbReference type="GO" id="GO:0006397">
    <property type="term" value="P:mRNA processing"/>
    <property type="evidence" value="ECO:0007669"/>
    <property type="project" value="UniProtKB-KW"/>
</dbReference>
<feature type="compositionally biased region" description="Polar residues" evidence="8">
    <location>
        <begin position="12"/>
        <end position="39"/>
    </location>
</feature>
<evidence type="ECO:0000256" key="3">
    <source>
        <dbReference type="ARBA" id="ARBA00022664"/>
    </source>
</evidence>
<dbReference type="GO" id="GO:0071013">
    <property type="term" value="C:catalytic step 2 spliceosome"/>
    <property type="evidence" value="ECO:0007669"/>
    <property type="project" value="TreeGrafter"/>
</dbReference>
<keyword evidence="11" id="KW-1185">Reference proteome</keyword>
<sequence>MTEPATAPEELGTSTRSPQPTASTTADSQQPASPMQTLHASSSSSASPTSERTPARRGTKRHSAVSPIPENTPSSKATSTGDGPPETKRARRQQDPESRRRGQRMFGVLSATLTQFKREAETSSSSSAARRRAQVEARSAARLANVEKELEKDRQMQLLAWEARDLAEEIASREAQRKTVRAMKRRMASFLFTSTHDQRNVRSSTDLAPEIPLGLAPLTRFQEREARYPLYFLPGNTLPAQEDIMNDQEDSVDDQIDSFDDAWVEHQRHLLDKLDAVKHRIKLLAADIHPQTQSQSQTQTQTQTRSKVEQDAMLD</sequence>
<evidence type="ECO:0000259" key="9">
    <source>
        <dbReference type="Pfam" id="PF04696"/>
    </source>
</evidence>
<comment type="subcellular location">
    <subcellularLocation>
        <location evidence="1">Nucleus</location>
    </subcellularLocation>
</comment>
<accession>A0A317XQ53</accession>
<evidence type="ECO:0000313" key="11">
    <source>
        <dbReference type="Proteomes" id="UP000246740"/>
    </source>
</evidence>